<feature type="signal peptide" evidence="4">
    <location>
        <begin position="1"/>
        <end position="23"/>
    </location>
</feature>
<dbReference type="AlphaFoldDB" id="A0AAV1E1A6"/>
<protein>
    <recommendedName>
        <fullName evidence="4">Dirigent protein</fullName>
    </recommendedName>
</protein>
<dbReference type="Gene3D" id="2.40.480.10">
    <property type="entry name" value="Allene oxide cyclase-like"/>
    <property type="match status" value="1"/>
</dbReference>
<dbReference type="Proteomes" id="UP001161247">
    <property type="component" value="Chromosome 7"/>
</dbReference>
<dbReference type="InterPro" id="IPR004265">
    <property type="entry name" value="Dirigent"/>
</dbReference>
<reference evidence="5" key="1">
    <citation type="submission" date="2023-03" db="EMBL/GenBank/DDBJ databases">
        <authorList>
            <person name="Julca I."/>
        </authorList>
    </citation>
    <scope>NUCLEOTIDE SEQUENCE</scope>
</reference>
<evidence type="ECO:0000256" key="2">
    <source>
        <dbReference type="ARBA" id="ARBA00011738"/>
    </source>
</evidence>
<evidence type="ECO:0000313" key="6">
    <source>
        <dbReference type="Proteomes" id="UP001161247"/>
    </source>
</evidence>
<dbReference type="Pfam" id="PF03018">
    <property type="entry name" value="Dirigent"/>
    <property type="match status" value="1"/>
</dbReference>
<proteinExistence type="inferred from homology"/>
<name>A0AAV1E1A6_OLDCO</name>
<dbReference type="EMBL" id="OX459124">
    <property type="protein sequence ID" value="CAI9113237.1"/>
    <property type="molecule type" value="Genomic_DNA"/>
</dbReference>
<organism evidence="5 6">
    <name type="scientific">Oldenlandia corymbosa var. corymbosa</name>
    <dbReference type="NCBI Taxonomy" id="529605"/>
    <lineage>
        <taxon>Eukaryota</taxon>
        <taxon>Viridiplantae</taxon>
        <taxon>Streptophyta</taxon>
        <taxon>Embryophyta</taxon>
        <taxon>Tracheophyta</taxon>
        <taxon>Spermatophyta</taxon>
        <taxon>Magnoliopsida</taxon>
        <taxon>eudicotyledons</taxon>
        <taxon>Gunneridae</taxon>
        <taxon>Pentapetalae</taxon>
        <taxon>asterids</taxon>
        <taxon>lamiids</taxon>
        <taxon>Gentianales</taxon>
        <taxon>Rubiaceae</taxon>
        <taxon>Rubioideae</taxon>
        <taxon>Spermacoceae</taxon>
        <taxon>Hedyotis-Oldenlandia complex</taxon>
        <taxon>Oldenlandia</taxon>
    </lineage>
</organism>
<dbReference type="InterPro" id="IPR044859">
    <property type="entry name" value="Allene_oxi_cyc_Dirigent"/>
</dbReference>
<feature type="chain" id="PRO_5043108110" description="Dirigent protein" evidence="4">
    <location>
        <begin position="24"/>
        <end position="205"/>
    </location>
</feature>
<keyword evidence="3 4" id="KW-0964">Secreted</keyword>
<evidence type="ECO:0000313" key="5">
    <source>
        <dbReference type="EMBL" id="CAI9113237.1"/>
    </source>
</evidence>
<comment type="similarity">
    <text evidence="1 4">Belongs to the plant dirigent protein family.</text>
</comment>
<comment type="subcellular location">
    <subcellularLocation>
        <location evidence="4">Secreted</location>
        <location evidence="4">Extracellular space</location>
        <location evidence="4">Apoplast</location>
    </subcellularLocation>
</comment>
<dbReference type="GO" id="GO:0048046">
    <property type="term" value="C:apoplast"/>
    <property type="evidence" value="ECO:0007669"/>
    <property type="project" value="UniProtKB-SubCell"/>
</dbReference>
<keyword evidence="6" id="KW-1185">Reference proteome</keyword>
<sequence length="205" mass="22412">MRILASLIAATFVMMAFMPLGQSLPDDQSPESVEKWFKKFPHAKPKLTKLHFYLYNIVSKSPPNSAPVAQASTTPSTPVTSFGLVNVLDGPLREKPGAEIIGYSQGLFTFASQENRATLMTLNFVFTAGPFNGSTLSVLGHNLVTAKYREFPIIGGSGDFRMAQGIGTASSYFVNATSGDDILEMSFVFYRYPLPKTDSEYVAEE</sequence>
<keyword evidence="4" id="KW-0052">Apoplast</keyword>
<accession>A0AAV1E1A6</accession>
<evidence type="ECO:0000256" key="3">
    <source>
        <dbReference type="ARBA" id="ARBA00022525"/>
    </source>
</evidence>
<evidence type="ECO:0000256" key="1">
    <source>
        <dbReference type="ARBA" id="ARBA00010746"/>
    </source>
</evidence>
<comment type="subunit">
    <text evidence="2 4">Homodimer.</text>
</comment>
<evidence type="ECO:0000256" key="4">
    <source>
        <dbReference type="RuleBase" id="RU363099"/>
    </source>
</evidence>
<dbReference type="PANTHER" id="PTHR21495">
    <property type="entry name" value="NUCLEOPORIN-RELATED"/>
    <property type="match status" value="1"/>
</dbReference>
<comment type="function">
    <text evidence="4">Dirigent proteins impart stereoselectivity on the phenoxy radical-coupling reaction, yielding optically active lignans from two molecules of coniferyl alcohol in the biosynthesis of lignans, flavonolignans, and alkaloids and thus plays a central role in plant secondary metabolism.</text>
</comment>
<dbReference type="GO" id="GO:0009699">
    <property type="term" value="P:phenylpropanoid biosynthetic process"/>
    <property type="evidence" value="ECO:0007669"/>
    <property type="project" value="UniProtKB-ARBA"/>
</dbReference>
<gene>
    <name evidence="5" type="ORF">OLC1_LOCUS20284</name>
</gene>
<keyword evidence="4" id="KW-0732">Signal</keyword>